<evidence type="ECO:0000256" key="1">
    <source>
        <dbReference type="ARBA" id="ARBA00023274"/>
    </source>
</evidence>
<sequence length="261" mass="29399">MSGQTTASLPVNDGGVVGYDYMFDEFFIFDNLNLIVNNVIDSFINDMGATKTVAQYFQEKYYVQLLFPVLPAIQAGTDVKSTYLLMEVYRFILLLIEKIPKSITMRHNKYKDHLVNKDFEHVTARLHYCPSSTTATCGCFDGLASSDKVQGPCLCSYAQPDRQEIIRELHATRTDPERGGAFDIFQEANGDKPHSLIFYKDGVACISLSENCMSPVTFIVVQKRHHTRFFHARHDDRASTNKSGNILPGTVVEAKICHPRA</sequence>
<dbReference type="InterPro" id="IPR036397">
    <property type="entry name" value="RNaseH_sf"/>
</dbReference>
<dbReference type="Pfam" id="PF02171">
    <property type="entry name" value="Piwi"/>
    <property type="match status" value="1"/>
</dbReference>
<dbReference type="InterPro" id="IPR003165">
    <property type="entry name" value="Piwi"/>
</dbReference>
<dbReference type="SUPFAM" id="SSF53098">
    <property type="entry name" value="Ribonuclease H-like"/>
    <property type="match status" value="1"/>
</dbReference>
<proteinExistence type="predicted"/>
<evidence type="ECO:0000313" key="4">
    <source>
        <dbReference type="Proteomes" id="UP001151760"/>
    </source>
</evidence>
<evidence type="ECO:0000313" key="3">
    <source>
        <dbReference type="EMBL" id="GJU00848.1"/>
    </source>
</evidence>
<dbReference type="InterPro" id="IPR036085">
    <property type="entry name" value="PAZ_dom_sf"/>
</dbReference>
<keyword evidence="1" id="KW-0687">Ribonucleoprotein</keyword>
<evidence type="ECO:0000259" key="2">
    <source>
        <dbReference type="PROSITE" id="PS50822"/>
    </source>
</evidence>
<reference evidence="3" key="2">
    <citation type="submission" date="2022-01" db="EMBL/GenBank/DDBJ databases">
        <authorList>
            <person name="Yamashiro T."/>
            <person name="Shiraishi A."/>
            <person name="Satake H."/>
            <person name="Nakayama K."/>
        </authorList>
    </citation>
    <scope>NUCLEOTIDE SEQUENCE</scope>
</reference>
<organism evidence="3 4">
    <name type="scientific">Tanacetum coccineum</name>
    <dbReference type="NCBI Taxonomy" id="301880"/>
    <lineage>
        <taxon>Eukaryota</taxon>
        <taxon>Viridiplantae</taxon>
        <taxon>Streptophyta</taxon>
        <taxon>Embryophyta</taxon>
        <taxon>Tracheophyta</taxon>
        <taxon>Spermatophyta</taxon>
        <taxon>Magnoliopsida</taxon>
        <taxon>eudicotyledons</taxon>
        <taxon>Gunneridae</taxon>
        <taxon>Pentapetalae</taxon>
        <taxon>asterids</taxon>
        <taxon>campanulids</taxon>
        <taxon>Asterales</taxon>
        <taxon>Asteraceae</taxon>
        <taxon>Asteroideae</taxon>
        <taxon>Anthemideae</taxon>
        <taxon>Anthemidinae</taxon>
        <taxon>Tanacetum</taxon>
    </lineage>
</organism>
<protein>
    <submittedName>
        <fullName evidence="3">PAZ domain-containing protein</fullName>
    </submittedName>
</protein>
<gene>
    <name evidence="3" type="ORF">Tco_1111186</name>
</gene>
<dbReference type="PANTHER" id="PTHR22891">
    <property type="entry name" value="EUKARYOTIC TRANSLATION INITIATION FACTOR 2C"/>
    <property type="match status" value="1"/>
</dbReference>
<dbReference type="Gene3D" id="3.30.420.10">
    <property type="entry name" value="Ribonuclease H-like superfamily/Ribonuclease H"/>
    <property type="match status" value="1"/>
</dbReference>
<accession>A0ABQ5IKX6</accession>
<comment type="caution">
    <text evidence="3">The sequence shown here is derived from an EMBL/GenBank/DDBJ whole genome shotgun (WGS) entry which is preliminary data.</text>
</comment>
<keyword evidence="4" id="KW-1185">Reference proteome</keyword>
<dbReference type="InterPro" id="IPR012337">
    <property type="entry name" value="RNaseH-like_sf"/>
</dbReference>
<dbReference type="PROSITE" id="PS50822">
    <property type="entry name" value="PIWI"/>
    <property type="match status" value="1"/>
</dbReference>
<name>A0ABQ5IKX6_9ASTR</name>
<dbReference type="Gene3D" id="2.170.260.10">
    <property type="entry name" value="paz domain"/>
    <property type="match status" value="1"/>
</dbReference>
<dbReference type="EMBL" id="BQNB010020904">
    <property type="protein sequence ID" value="GJU00848.1"/>
    <property type="molecule type" value="Genomic_DNA"/>
</dbReference>
<dbReference type="SUPFAM" id="SSF101690">
    <property type="entry name" value="PAZ domain"/>
    <property type="match status" value="1"/>
</dbReference>
<reference evidence="3" key="1">
    <citation type="journal article" date="2022" name="Int. J. Mol. Sci.">
        <title>Draft Genome of Tanacetum Coccineum: Genomic Comparison of Closely Related Tanacetum-Family Plants.</title>
        <authorList>
            <person name="Yamashiro T."/>
            <person name="Shiraishi A."/>
            <person name="Nakayama K."/>
            <person name="Satake H."/>
        </authorList>
    </citation>
    <scope>NUCLEOTIDE SEQUENCE</scope>
</reference>
<dbReference type="CDD" id="cd02846">
    <property type="entry name" value="PAZ_argonaute_like"/>
    <property type="match status" value="1"/>
</dbReference>
<dbReference type="Proteomes" id="UP001151760">
    <property type="component" value="Unassembled WGS sequence"/>
</dbReference>
<feature type="domain" description="Piwi" evidence="2">
    <location>
        <begin position="181"/>
        <end position="261"/>
    </location>
</feature>